<keyword evidence="2" id="KW-0378">Hydrolase</keyword>
<protein>
    <submittedName>
        <fullName evidence="2">CocE/NonD family hydrolase C-terminal non-catalytic domain-containing protein</fullName>
    </submittedName>
</protein>
<proteinExistence type="predicted"/>
<dbReference type="InterPro" id="IPR008979">
    <property type="entry name" value="Galactose-bd-like_sf"/>
</dbReference>
<dbReference type="Pfam" id="PF08530">
    <property type="entry name" value="PepX_C"/>
    <property type="match status" value="1"/>
</dbReference>
<comment type="caution">
    <text evidence="2">The sequence shown here is derived from an EMBL/GenBank/DDBJ whole genome shotgun (WGS) entry which is preliminary data.</text>
</comment>
<dbReference type="Gene3D" id="2.60.120.260">
    <property type="entry name" value="Galactose-binding domain-like"/>
    <property type="match status" value="1"/>
</dbReference>
<dbReference type="SUPFAM" id="SSF49785">
    <property type="entry name" value="Galactose-binding domain-like"/>
    <property type="match status" value="1"/>
</dbReference>
<dbReference type="InterPro" id="IPR013736">
    <property type="entry name" value="Xaa-Pro_dipept_C"/>
</dbReference>
<evidence type="ECO:0000313" key="2">
    <source>
        <dbReference type="EMBL" id="MEN7538276.1"/>
    </source>
</evidence>
<accession>A0ABV0D1Q8</accession>
<dbReference type="Proteomes" id="UP001484535">
    <property type="component" value="Unassembled WGS sequence"/>
</dbReference>
<dbReference type="EMBL" id="JBDLBR010000005">
    <property type="protein sequence ID" value="MEN7538276.1"/>
    <property type="molecule type" value="Genomic_DNA"/>
</dbReference>
<keyword evidence="3" id="KW-1185">Reference proteome</keyword>
<sequence length="146" mass="15593">MLGAHPVANIAESADRPDADVFVYLEDLAADGAVAGLSFGRLKLSHRKVSQAPWDTLGMPWHSGPEGDVAPLPEGEATMLSIAMMPLSHRVMPGHRLRFLVTGADPRQRNLADLVKDPAPRISVHYGWAAGLRIDLPLAGTTGQGE</sequence>
<evidence type="ECO:0000313" key="3">
    <source>
        <dbReference type="Proteomes" id="UP001484535"/>
    </source>
</evidence>
<organism evidence="2 3">
    <name type="scientific">Aurantiacibacter flavus</name>
    <dbReference type="NCBI Taxonomy" id="3145232"/>
    <lineage>
        <taxon>Bacteria</taxon>
        <taxon>Pseudomonadati</taxon>
        <taxon>Pseudomonadota</taxon>
        <taxon>Alphaproteobacteria</taxon>
        <taxon>Sphingomonadales</taxon>
        <taxon>Erythrobacteraceae</taxon>
        <taxon>Aurantiacibacter</taxon>
    </lineage>
</organism>
<evidence type="ECO:0000259" key="1">
    <source>
        <dbReference type="Pfam" id="PF08530"/>
    </source>
</evidence>
<gene>
    <name evidence="2" type="ORF">ABDJ38_13930</name>
</gene>
<name>A0ABV0D1Q8_9SPHN</name>
<dbReference type="RefSeq" id="WP_346785734.1">
    <property type="nucleotide sequence ID" value="NZ_JBDLBR010000005.1"/>
</dbReference>
<dbReference type="GO" id="GO:0016787">
    <property type="term" value="F:hydrolase activity"/>
    <property type="evidence" value="ECO:0007669"/>
    <property type="project" value="UniProtKB-KW"/>
</dbReference>
<feature type="domain" description="Xaa-Pro dipeptidyl-peptidase C-terminal" evidence="1">
    <location>
        <begin position="5"/>
        <end position="106"/>
    </location>
</feature>
<reference evidence="2 3" key="1">
    <citation type="submission" date="2024-05" db="EMBL/GenBank/DDBJ databases">
        <authorList>
            <person name="Park S."/>
        </authorList>
    </citation>
    <scope>NUCLEOTIDE SEQUENCE [LARGE SCALE GENOMIC DNA]</scope>
    <source>
        <strain evidence="2 3">DGU5</strain>
    </source>
</reference>